<feature type="domain" description="OmpR/PhoB-type" evidence="3">
    <location>
        <begin position="48"/>
        <end position="145"/>
    </location>
</feature>
<feature type="DNA-binding region" description="OmpR/PhoB-type" evidence="2">
    <location>
        <begin position="48"/>
        <end position="145"/>
    </location>
</feature>
<evidence type="ECO:0000313" key="5">
    <source>
        <dbReference type="Proteomes" id="UP001500879"/>
    </source>
</evidence>
<dbReference type="EMBL" id="BAAABX010000048">
    <property type="protein sequence ID" value="GAA0417087.1"/>
    <property type="molecule type" value="Genomic_DNA"/>
</dbReference>
<dbReference type="InterPro" id="IPR016032">
    <property type="entry name" value="Sig_transdc_resp-reg_C-effctor"/>
</dbReference>
<organism evidence="4 5">
    <name type="scientific">Streptomyces luteireticuli</name>
    <dbReference type="NCBI Taxonomy" id="173858"/>
    <lineage>
        <taxon>Bacteria</taxon>
        <taxon>Bacillati</taxon>
        <taxon>Actinomycetota</taxon>
        <taxon>Actinomycetes</taxon>
        <taxon>Kitasatosporales</taxon>
        <taxon>Streptomycetaceae</taxon>
        <taxon>Streptomyces</taxon>
    </lineage>
</organism>
<reference evidence="5" key="1">
    <citation type="journal article" date="2019" name="Int. J. Syst. Evol. Microbiol.">
        <title>The Global Catalogue of Microorganisms (GCM) 10K type strain sequencing project: providing services to taxonomists for standard genome sequencing and annotation.</title>
        <authorList>
            <consortium name="The Broad Institute Genomics Platform"/>
            <consortium name="The Broad Institute Genome Sequencing Center for Infectious Disease"/>
            <person name="Wu L."/>
            <person name="Ma J."/>
        </authorList>
    </citation>
    <scope>NUCLEOTIDE SEQUENCE [LARGE SCALE GENOMIC DNA]</scope>
    <source>
        <strain evidence="5">JCM 4788</strain>
    </source>
</reference>
<protein>
    <recommendedName>
        <fullName evidence="3">OmpR/PhoB-type domain-containing protein</fullName>
    </recommendedName>
</protein>
<keyword evidence="5" id="KW-1185">Reference proteome</keyword>
<keyword evidence="1 2" id="KW-0238">DNA-binding</keyword>
<dbReference type="InterPro" id="IPR001867">
    <property type="entry name" value="OmpR/PhoB-type_DNA-bd"/>
</dbReference>
<evidence type="ECO:0000256" key="1">
    <source>
        <dbReference type="ARBA" id="ARBA00023125"/>
    </source>
</evidence>
<dbReference type="CDD" id="cd00383">
    <property type="entry name" value="trans_reg_C"/>
    <property type="match status" value="1"/>
</dbReference>
<evidence type="ECO:0000259" key="3">
    <source>
        <dbReference type="PROSITE" id="PS51755"/>
    </source>
</evidence>
<dbReference type="InterPro" id="IPR036388">
    <property type="entry name" value="WH-like_DNA-bd_sf"/>
</dbReference>
<sequence>MTFPAGLLLDTAERLIDTAPHTITVAHVLCDVAEEPRADSDGTDLPRAPVYRVHGLVADVGHRTVSVLGRPVELTCMEFELLAHFLAHPRRAFTPDRLMELVWQQSATGAQHTVDVHIARLRNKLGPRHGAVITSAGQAGYLLDPTKAAQWPRCSAPVPDSPESD</sequence>
<dbReference type="RefSeq" id="WP_344026855.1">
    <property type="nucleotide sequence ID" value="NZ_BAAABX010000048.1"/>
</dbReference>
<gene>
    <name evidence="4" type="ORF">GCM10010357_43070</name>
</gene>
<comment type="caution">
    <text evidence="4">The sequence shown here is derived from an EMBL/GenBank/DDBJ whole genome shotgun (WGS) entry which is preliminary data.</text>
</comment>
<dbReference type="PROSITE" id="PS51755">
    <property type="entry name" value="OMPR_PHOB"/>
    <property type="match status" value="1"/>
</dbReference>
<proteinExistence type="predicted"/>
<dbReference type="SUPFAM" id="SSF46894">
    <property type="entry name" value="C-terminal effector domain of the bipartite response regulators"/>
    <property type="match status" value="1"/>
</dbReference>
<dbReference type="Gene3D" id="1.10.10.10">
    <property type="entry name" value="Winged helix-like DNA-binding domain superfamily/Winged helix DNA-binding domain"/>
    <property type="match status" value="1"/>
</dbReference>
<accession>A0ABP3IQR5</accession>
<name>A0ABP3IQR5_9ACTN</name>
<evidence type="ECO:0000256" key="2">
    <source>
        <dbReference type="PROSITE-ProRule" id="PRU01091"/>
    </source>
</evidence>
<evidence type="ECO:0000313" key="4">
    <source>
        <dbReference type="EMBL" id="GAA0417087.1"/>
    </source>
</evidence>
<dbReference type="SMART" id="SM00862">
    <property type="entry name" value="Trans_reg_C"/>
    <property type="match status" value="1"/>
</dbReference>
<dbReference type="Proteomes" id="UP001500879">
    <property type="component" value="Unassembled WGS sequence"/>
</dbReference>
<dbReference type="Pfam" id="PF00486">
    <property type="entry name" value="Trans_reg_C"/>
    <property type="match status" value="1"/>
</dbReference>